<proteinExistence type="predicted"/>
<sequence length="241" mass="27606">MMRLLSKKKVPKVTFIFGSPRGGTTFLWSLLESSKGVVPFIKDLSKNTEGKYKTSESGIYINDEKEASNKIIAFCKMYSNYRIIEKTPSHTLIYKKIIKDFPKSKNLVIFRHPLAIANSIINSEMDVFRGHTIDSAVQLIKDYYFNLIELSRLNNSIVITYENLLSNTQSVLNDVFKKLELDSSDLTTIVESNKGQSKIDVKGVFRKGEAFSFQYELDECLKEKLNEFLSAEICFYKSLTI</sequence>
<dbReference type="Proteomes" id="UP000670776">
    <property type="component" value="Unassembled WGS sequence"/>
</dbReference>
<reference evidence="1 2" key="1">
    <citation type="submission" date="2021-04" db="EMBL/GenBank/DDBJ databases">
        <title>Mariniflexile gromovii gen. nov., sp. nov., a gliding bacterium isolated from the sea urchin Strongylocentrotus intermedius.</title>
        <authorList>
            <person name="Ko S."/>
            <person name="Le V."/>
            <person name="Ahn C.-Y."/>
            <person name="Oh H.-M."/>
        </authorList>
    </citation>
    <scope>NUCLEOTIDE SEQUENCE [LARGE SCALE GENOMIC DNA]</scope>
    <source>
        <strain evidence="1 2">KCTC 12570</strain>
    </source>
</reference>
<gene>
    <name evidence="1" type="ORF">J8H85_11805</name>
</gene>
<protein>
    <submittedName>
        <fullName evidence="1">Sulfotransferase</fullName>
    </submittedName>
</protein>
<organism evidence="1 2">
    <name type="scientific">Mariniflexile gromovii</name>
    <dbReference type="NCBI Taxonomy" id="362523"/>
    <lineage>
        <taxon>Bacteria</taxon>
        <taxon>Pseudomonadati</taxon>
        <taxon>Bacteroidota</taxon>
        <taxon>Flavobacteriia</taxon>
        <taxon>Flavobacteriales</taxon>
        <taxon>Flavobacteriaceae</taxon>
        <taxon>Mariniflexile</taxon>
    </lineage>
</organism>
<dbReference type="InterPro" id="IPR027417">
    <property type="entry name" value="P-loop_NTPase"/>
</dbReference>
<dbReference type="RefSeq" id="WP_209655408.1">
    <property type="nucleotide sequence ID" value="NZ_JAGJCB010000011.1"/>
</dbReference>
<dbReference type="Pfam" id="PF13469">
    <property type="entry name" value="Sulfotransfer_3"/>
    <property type="match status" value="1"/>
</dbReference>
<dbReference type="EMBL" id="JAGJCB010000011">
    <property type="protein sequence ID" value="MBP0904514.1"/>
    <property type="molecule type" value="Genomic_DNA"/>
</dbReference>
<dbReference type="SUPFAM" id="SSF52540">
    <property type="entry name" value="P-loop containing nucleoside triphosphate hydrolases"/>
    <property type="match status" value="1"/>
</dbReference>
<dbReference type="Gene3D" id="3.40.50.300">
    <property type="entry name" value="P-loop containing nucleotide triphosphate hydrolases"/>
    <property type="match status" value="1"/>
</dbReference>
<accession>A0ABS4BVA7</accession>
<comment type="caution">
    <text evidence="1">The sequence shown here is derived from an EMBL/GenBank/DDBJ whole genome shotgun (WGS) entry which is preliminary data.</text>
</comment>
<evidence type="ECO:0000313" key="2">
    <source>
        <dbReference type="Proteomes" id="UP000670776"/>
    </source>
</evidence>
<name>A0ABS4BVA7_9FLAO</name>
<evidence type="ECO:0000313" key="1">
    <source>
        <dbReference type="EMBL" id="MBP0904514.1"/>
    </source>
</evidence>
<keyword evidence="2" id="KW-1185">Reference proteome</keyword>